<dbReference type="PANTHER" id="PTHR24365:SF541">
    <property type="entry name" value="PROTEIN TOLL-RELATED"/>
    <property type="match status" value="1"/>
</dbReference>
<keyword evidence="2" id="KW-0812">Transmembrane</keyword>
<organism evidence="7 8">
    <name type="scientific">Caerostris darwini</name>
    <dbReference type="NCBI Taxonomy" id="1538125"/>
    <lineage>
        <taxon>Eukaryota</taxon>
        <taxon>Metazoa</taxon>
        <taxon>Ecdysozoa</taxon>
        <taxon>Arthropoda</taxon>
        <taxon>Chelicerata</taxon>
        <taxon>Arachnida</taxon>
        <taxon>Araneae</taxon>
        <taxon>Araneomorphae</taxon>
        <taxon>Entelegynae</taxon>
        <taxon>Araneoidea</taxon>
        <taxon>Araneidae</taxon>
        <taxon>Caerostris</taxon>
    </lineage>
</organism>
<evidence type="ECO:0000256" key="3">
    <source>
        <dbReference type="ARBA" id="ARBA00022729"/>
    </source>
</evidence>
<proteinExistence type="predicted"/>
<dbReference type="SUPFAM" id="SSF52200">
    <property type="entry name" value="Toll/Interleukin receptor TIR domain"/>
    <property type="match status" value="1"/>
</dbReference>
<protein>
    <submittedName>
        <fullName evidence="7">Protein toll</fullName>
    </submittedName>
</protein>
<evidence type="ECO:0000256" key="4">
    <source>
        <dbReference type="ARBA" id="ARBA00022989"/>
    </source>
</evidence>
<comment type="caution">
    <text evidence="7">The sequence shown here is derived from an EMBL/GenBank/DDBJ whole genome shotgun (WGS) entry which is preliminary data.</text>
</comment>
<name>A0AAV4SBV4_9ARAC</name>
<keyword evidence="5" id="KW-0472">Membrane</keyword>
<sequence length="176" mass="20460">MADSPGLAERAIWMLPDREICPDNTGLYISMVCGVLRIEEKDPDIRLCLHYKHFLPGEFIQDNIMRAAKCSKRTVLVLSRNFLESEWCLLEFKLAHVQALKGHVPRIIIIKLADLPKDDELPEEIQLYLKNTTYLNWGEKHFWNKLLYTLPRSQSVQKHKSREDASLQIPMANLFA</sequence>
<dbReference type="GO" id="GO:0005886">
    <property type="term" value="C:plasma membrane"/>
    <property type="evidence" value="ECO:0007669"/>
    <property type="project" value="TreeGrafter"/>
</dbReference>
<accession>A0AAV4SBV4</accession>
<evidence type="ECO:0000313" key="8">
    <source>
        <dbReference type="Proteomes" id="UP001054837"/>
    </source>
</evidence>
<dbReference type="Gene3D" id="3.40.50.10140">
    <property type="entry name" value="Toll/interleukin-1 receptor homology (TIR) domain"/>
    <property type="match status" value="1"/>
</dbReference>
<dbReference type="SMART" id="SM00255">
    <property type="entry name" value="TIR"/>
    <property type="match status" value="1"/>
</dbReference>
<keyword evidence="8" id="KW-1185">Reference proteome</keyword>
<dbReference type="PANTHER" id="PTHR24365">
    <property type="entry name" value="TOLL-LIKE RECEPTOR"/>
    <property type="match status" value="1"/>
</dbReference>
<dbReference type="InterPro" id="IPR000157">
    <property type="entry name" value="TIR_dom"/>
</dbReference>
<keyword evidence="4" id="KW-1133">Transmembrane helix</keyword>
<evidence type="ECO:0000256" key="2">
    <source>
        <dbReference type="ARBA" id="ARBA00022692"/>
    </source>
</evidence>
<feature type="domain" description="TIR" evidence="6">
    <location>
        <begin position="14"/>
        <end position="150"/>
    </location>
</feature>
<dbReference type="Pfam" id="PF01582">
    <property type="entry name" value="TIR"/>
    <property type="match status" value="1"/>
</dbReference>
<dbReference type="EMBL" id="BPLQ01007676">
    <property type="protein sequence ID" value="GIY31474.1"/>
    <property type="molecule type" value="Genomic_DNA"/>
</dbReference>
<evidence type="ECO:0000313" key="7">
    <source>
        <dbReference type="EMBL" id="GIY31474.1"/>
    </source>
</evidence>
<evidence type="ECO:0000259" key="6">
    <source>
        <dbReference type="PROSITE" id="PS50104"/>
    </source>
</evidence>
<reference evidence="7 8" key="1">
    <citation type="submission" date="2021-06" db="EMBL/GenBank/DDBJ databases">
        <title>Caerostris darwini draft genome.</title>
        <authorList>
            <person name="Kono N."/>
            <person name="Arakawa K."/>
        </authorList>
    </citation>
    <scope>NUCLEOTIDE SEQUENCE [LARGE SCALE GENOMIC DNA]</scope>
</reference>
<dbReference type="InterPro" id="IPR035897">
    <property type="entry name" value="Toll_tir_struct_dom_sf"/>
</dbReference>
<gene>
    <name evidence="7" type="primary">Tl</name>
    <name evidence="7" type="ORF">CDAR_78151</name>
</gene>
<dbReference type="Proteomes" id="UP001054837">
    <property type="component" value="Unassembled WGS sequence"/>
</dbReference>
<dbReference type="PROSITE" id="PS50104">
    <property type="entry name" value="TIR"/>
    <property type="match status" value="1"/>
</dbReference>
<dbReference type="GO" id="GO:0038023">
    <property type="term" value="F:signaling receptor activity"/>
    <property type="evidence" value="ECO:0007669"/>
    <property type="project" value="TreeGrafter"/>
</dbReference>
<evidence type="ECO:0000256" key="1">
    <source>
        <dbReference type="ARBA" id="ARBA00004370"/>
    </source>
</evidence>
<dbReference type="GO" id="GO:0007165">
    <property type="term" value="P:signal transduction"/>
    <property type="evidence" value="ECO:0007669"/>
    <property type="project" value="InterPro"/>
</dbReference>
<evidence type="ECO:0000256" key="5">
    <source>
        <dbReference type="ARBA" id="ARBA00023136"/>
    </source>
</evidence>
<comment type="subcellular location">
    <subcellularLocation>
        <location evidence="1">Membrane</location>
    </subcellularLocation>
</comment>
<keyword evidence="3" id="KW-0732">Signal</keyword>
<dbReference type="AlphaFoldDB" id="A0AAV4SBV4"/>